<gene>
    <name evidence="5" type="ORF">ABDK96_05855</name>
</gene>
<dbReference type="EMBL" id="JBDXMX010000002">
    <property type="protein sequence ID" value="MEO9247197.1"/>
    <property type="molecule type" value="Genomic_DNA"/>
</dbReference>
<evidence type="ECO:0000256" key="3">
    <source>
        <dbReference type="ARBA" id="ARBA00022801"/>
    </source>
</evidence>
<dbReference type="PANTHER" id="PTHR21661:SF35">
    <property type="entry name" value="EPOXIDE HYDROLASE"/>
    <property type="match status" value="1"/>
</dbReference>
<keyword evidence="3 5" id="KW-0378">Hydrolase</keyword>
<name>A0ABV0II97_9MICC</name>
<comment type="similarity">
    <text evidence="1">Belongs to the peptidase S33 family.</text>
</comment>
<evidence type="ECO:0000313" key="5">
    <source>
        <dbReference type="EMBL" id="MEO9247197.1"/>
    </source>
</evidence>
<reference evidence="5 6" key="1">
    <citation type="submission" date="2024-05" db="EMBL/GenBank/DDBJ databases">
        <authorList>
            <person name="Yi C."/>
        </authorList>
    </citation>
    <scope>NUCLEOTIDE SEQUENCE [LARGE SCALE GENOMIC DNA]</scope>
    <source>
        <strain evidence="5 6">XS13</strain>
    </source>
</reference>
<evidence type="ECO:0000256" key="2">
    <source>
        <dbReference type="ARBA" id="ARBA00022797"/>
    </source>
</evidence>
<dbReference type="Proteomes" id="UP001484097">
    <property type="component" value="Unassembled WGS sequence"/>
</dbReference>
<evidence type="ECO:0000259" key="4">
    <source>
        <dbReference type="Pfam" id="PF06441"/>
    </source>
</evidence>
<dbReference type="PIRSF" id="PIRSF001112">
    <property type="entry name" value="Epoxide_hydrolase"/>
    <property type="match status" value="1"/>
</dbReference>
<proteinExistence type="inferred from homology"/>
<dbReference type="InterPro" id="IPR010497">
    <property type="entry name" value="Epoxide_hydro_N"/>
</dbReference>
<comment type="caution">
    <text evidence="5">The sequence shown here is derived from an EMBL/GenBank/DDBJ whole genome shotgun (WGS) entry which is preliminary data.</text>
</comment>
<dbReference type="InterPro" id="IPR029058">
    <property type="entry name" value="AB_hydrolase_fold"/>
</dbReference>
<keyword evidence="6" id="KW-1185">Reference proteome</keyword>
<evidence type="ECO:0000256" key="1">
    <source>
        <dbReference type="ARBA" id="ARBA00010088"/>
    </source>
</evidence>
<protein>
    <submittedName>
        <fullName evidence="5">Epoxide hydrolase family protein</fullName>
    </submittedName>
</protein>
<dbReference type="PRINTS" id="PR00412">
    <property type="entry name" value="EPOXHYDRLASE"/>
</dbReference>
<dbReference type="Pfam" id="PF06441">
    <property type="entry name" value="EHN"/>
    <property type="match status" value="1"/>
</dbReference>
<dbReference type="InterPro" id="IPR000639">
    <property type="entry name" value="Epox_hydrolase-like"/>
</dbReference>
<feature type="domain" description="Epoxide hydrolase N-terminal" evidence="4">
    <location>
        <begin position="10"/>
        <end position="114"/>
    </location>
</feature>
<dbReference type="GO" id="GO:0016787">
    <property type="term" value="F:hydrolase activity"/>
    <property type="evidence" value="ECO:0007669"/>
    <property type="project" value="UniProtKB-KW"/>
</dbReference>
<dbReference type="RefSeq" id="WP_347919669.1">
    <property type="nucleotide sequence ID" value="NZ_JBDXMX010000002.1"/>
</dbReference>
<evidence type="ECO:0000313" key="6">
    <source>
        <dbReference type="Proteomes" id="UP001484097"/>
    </source>
</evidence>
<accession>A0ABV0II97</accession>
<dbReference type="InterPro" id="IPR016292">
    <property type="entry name" value="Epoxide_hydrolase"/>
</dbReference>
<dbReference type="Gene3D" id="3.40.50.1820">
    <property type="entry name" value="alpha/beta hydrolase"/>
    <property type="match status" value="1"/>
</dbReference>
<keyword evidence="2" id="KW-0058">Aromatic hydrocarbons catabolism</keyword>
<dbReference type="SUPFAM" id="SSF53474">
    <property type="entry name" value="alpha/beta-Hydrolases"/>
    <property type="match status" value="1"/>
</dbReference>
<dbReference type="PANTHER" id="PTHR21661">
    <property type="entry name" value="EPOXIDE HYDROLASE 1-RELATED"/>
    <property type="match status" value="1"/>
</dbReference>
<sequence>MTTVDPRLPMPYEMHMPASALEDLQRRLAHTRLPDRAPGAAWEHGADVDWLAELVGYWREDFDWRAQEAELNSFPQYRSEIRGIPLHFLHVPGQGPDPVPLLLSHGWPGSVFEFLDLIPRLTDPARFGGDPADSFTVVAPSLPGYGLSFRPGQERFSIPEIADTFAELMTEVLGYERFAAQGGDWGAHISTSLGVRHPGRLIGVHLNFLVGLPGSIPAGEATQEELDYQDQQLEWRRREGAYAQIQGTKPQTLAAALTDSPAGLAAWIGEKFHGWTDHGGDVFEAVDRDRMLADIALYWFTGAIGSSFWPYHGQVQGSGPLSGGATVDVPAGYAAFPAEIRLPPRSMAARHFTDLRRWTEMDRGGHFAALEQPEALAREITEFFRELR</sequence>
<organism evidence="5 6">
    <name type="scientific">Citricoccus nitrophenolicus</name>
    <dbReference type="NCBI Taxonomy" id="863575"/>
    <lineage>
        <taxon>Bacteria</taxon>
        <taxon>Bacillati</taxon>
        <taxon>Actinomycetota</taxon>
        <taxon>Actinomycetes</taxon>
        <taxon>Micrococcales</taxon>
        <taxon>Micrococcaceae</taxon>
        <taxon>Citricoccus</taxon>
    </lineage>
</organism>